<dbReference type="EMBL" id="OX451739">
    <property type="protein sequence ID" value="CAI8609781.1"/>
    <property type="molecule type" value="Genomic_DNA"/>
</dbReference>
<dbReference type="InterPro" id="IPR057710">
    <property type="entry name" value="DUF7950"/>
</dbReference>
<dbReference type="PANTHER" id="PTHR33595:SF7">
    <property type="entry name" value="OS12G0242500 PROTEIN"/>
    <property type="match status" value="1"/>
</dbReference>
<proteinExistence type="predicted"/>
<feature type="compositionally biased region" description="Polar residues" evidence="1">
    <location>
        <begin position="40"/>
        <end position="53"/>
    </location>
</feature>
<sequence>MDGRGGCCIVRNSTGAYDKSTMERIMLRFRPIAPKPSVAGTGNTASEGSSTESGDAFYKAGRARRKYVKQSITTEKRRIRRKKTVYSTENKHPVPVTLPLLPEAPDPKESPARDLTLTAESKNMPQCQWLSFENHDKVVTMDPVTKCYYSSVTVECVMDAWVEGEGLGSTDEERRMKMSMDTCPGFISDGYGRVTWTNGAYREMMGEGGVVLLMKASGVVLSPSFTCRVRVVQSECGSGRERNSLTLPCDVWRMDFGGFAWRLDVKAALSLRLGC</sequence>
<dbReference type="Pfam" id="PF25821">
    <property type="entry name" value="DUF7950"/>
    <property type="match status" value="1"/>
</dbReference>
<accession>A0AAV1AHH3</accession>
<keyword evidence="4" id="KW-1185">Reference proteome</keyword>
<dbReference type="AlphaFoldDB" id="A0AAV1AHH3"/>
<evidence type="ECO:0000256" key="1">
    <source>
        <dbReference type="SAM" id="MobiDB-lite"/>
    </source>
</evidence>
<dbReference type="PANTHER" id="PTHR33595">
    <property type="entry name" value="VON WILLEBRAND FACTOR A DOMAIN PROTEIN"/>
    <property type="match status" value="1"/>
</dbReference>
<evidence type="ECO:0000259" key="2">
    <source>
        <dbReference type="Pfam" id="PF25821"/>
    </source>
</evidence>
<protein>
    <recommendedName>
        <fullName evidence="2">DUF7950 domain-containing protein</fullName>
    </recommendedName>
</protein>
<gene>
    <name evidence="3" type="ORF">VFH_IV149880</name>
</gene>
<feature type="region of interest" description="Disordered" evidence="1">
    <location>
        <begin position="34"/>
        <end position="55"/>
    </location>
</feature>
<dbReference type="Proteomes" id="UP001157006">
    <property type="component" value="Chromosome 4"/>
</dbReference>
<evidence type="ECO:0000313" key="4">
    <source>
        <dbReference type="Proteomes" id="UP001157006"/>
    </source>
</evidence>
<organism evidence="3 4">
    <name type="scientific">Vicia faba</name>
    <name type="common">Broad bean</name>
    <name type="synonym">Faba vulgaris</name>
    <dbReference type="NCBI Taxonomy" id="3906"/>
    <lineage>
        <taxon>Eukaryota</taxon>
        <taxon>Viridiplantae</taxon>
        <taxon>Streptophyta</taxon>
        <taxon>Embryophyta</taxon>
        <taxon>Tracheophyta</taxon>
        <taxon>Spermatophyta</taxon>
        <taxon>Magnoliopsida</taxon>
        <taxon>eudicotyledons</taxon>
        <taxon>Gunneridae</taxon>
        <taxon>Pentapetalae</taxon>
        <taxon>rosids</taxon>
        <taxon>fabids</taxon>
        <taxon>Fabales</taxon>
        <taxon>Fabaceae</taxon>
        <taxon>Papilionoideae</taxon>
        <taxon>50 kb inversion clade</taxon>
        <taxon>NPAAA clade</taxon>
        <taxon>Hologalegina</taxon>
        <taxon>IRL clade</taxon>
        <taxon>Fabeae</taxon>
        <taxon>Vicia</taxon>
    </lineage>
</organism>
<reference evidence="3 4" key="1">
    <citation type="submission" date="2023-01" db="EMBL/GenBank/DDBJ databases">
        <authorList>
            <person name="Kreplak J."/>
        </authorList>
    </citation>
    <scope>NUCLEOTIDE SEQUENCE [LARGE SCALE GENOMIC DNA]</scope>
</reference>
<feature type="domain" description="DUF7950" evidence="2">
    <location>
        <begin position="150"/>
        <end position="270"/>
    </location>
</feature>
<name>A0AAV1AHH3_VICFA</name>
<evidence type="ECO:0000313" key="3">
    <source>
        <dbReference type="EMBL" id="CAI8609781.1"/>
    </source>
</evidence>